<keyword evidence="7" id="KW-0106">Calcium</keyword>
<sequence>MPPIDEFSERLKKDASQWKQQVLNLTPEVLIAFVAGSATTIAASRLYVRYLRRIKNHDWITPDVIEKKRWFKGYVTSVGDGDNFRFYHTPGIGWRWPLKFRRIPETNKELKDQTIHIRIAGVDAPECGHFGRQGQLHAEESLAWLRERITGKTIYCQLLQRDQYSRIIAHVSVKRRFLPGSLLANSLAAEMLRAGVATVYEQAGAQYGPGGKEEFLRIEAEAKAARRGMWKKGLSGETPAEYKRRNAQLEAEKEQAAKEKAREQPVQPSKGLFSRLFSR</sequence>
<evidence type="ECO:0000256" key="7">
    <source>
        <dbReference type="ARBA" id="ARBA00022837"/>
    </source>
</evidence>
<evidence type="ECO:0000256" key="6">
    <source>
        <dbReference type="ARBA" id="ARBA00022801"/>
    </source>
</evidence>
<evidence type="ECO:0000259" key="9">
    <source>
        <dbReference type="PROSITE" id="PS50830"/>
    </source>
</evidence>
<dbReference type="eggNOG" id="ENOG502S1U4">
    <property type="taxonomic scope" value="Eukaryota"/>
</dbReference>
<dbReference type="EMBL" id="LATX01000216">
    <property type="protein sequence ID" value="KTB46896.1"/>
    <property type="molecule type" value="Genomic_DNA"/>
</dbReference>
<evidence type="ECO:0000256" key="3">
    <source>
        <dbReference type="ARBA" id="ARBA00005435"/>
    </source>
</evidence>
<evidence type="ECO:0000256" key="5">
    <source>
        <dbReference type="ARBA" id="ARBA00022759"/>
    </source>
</evidence>
<dbReference type="GO" id="GO:0004519">
    <property type="term" value="F:endonuclease activity"/>
    <property type="evidence" value="ECO:0007669"/>
    <property type="project" value="UniProtKB-KW"/>
</dbReference>
<dbReference type="PANTHER" id="PTHR12302">
    <property type="entry name" value="EBNA2 BINDING PROTEIN P100"/>
    <property type="match status" value="1"/>
</dbReference>
<evidence type="ECO:0000256" key="1">
    <source>
        <dbReference type="ARBA" id="ARBA00004167"/>
    </source>
</evidence>
<evidence type="ECO:0000313" key="10">
    <source>
        <dbReference type="EMBL" id="KTB46896.1"/>
    </source>
</evidence>
<keyword evidence="4" id="KW-0540">Nuclease</keyword>
<name>A0A0W0GEB9_MONRR</name>
<dbReference type="PROSITE" id="PS50830">
    <property type="entry name" value="TNASE_3"/>
    <property type="match status" value="1"/>
</dbReference>
<comment type="caution">
    <text evidence="10">The sequence shown here is derived from an EMBL/GenBank/DDBJ whole genome shotgun (WGS) entry which is preliminary data.</text>
</comment>
<dbReference type="Proteomes" id="UP000054988">
    <property type="component" value="Unassembled WGS sequence"/>
</dbReference>
<reference evidence="10 11" key="1">
    <citation type="submission" date="2015-12" db="EMBL/GenBank/DDBJ databases">
        <title>Draft genome sequence of Moniliophthora roreri, the causal agent of frosty pod rot of cacao.</title>
        <authorList>
            <person name="Aime M.C."/>
            <person name="Diaz-Valderrama J.R."/>
            <person name="Kijpornyongpan T."/>
            <person name="Phillips-Mora W."/>
        </authorList>
    </citation>
    <scope>NUCLEOTIDE SEQUENCE [LARGE SCALE GENOMIC DNA]</scope>
    <source>
        <strain evidence="10 11">MCA 2952</strain>
    </source>
</reference>
<dbReference type="SUPFAM" id="SSF50199">
    <property type="entry name" value="Staphylococcal nuclease"/>
    <property type="match status" value="1"/>
</dbReference>
<dbReference type="InterPro" id="IPR035437">
    <property type="entry name" value="SNase_OB-fold_sf"/>
</dbReference>
<evidence type="ECO:0000256" key="2">
    <source>
        <dbReference type="ARBA" id="ARBA00004173"/>
    </source>
</evidence>
<feature type="region of interest" description="Disordered" evidence="8">
    <location>
        <begin position="235"/>
        <end position="279"/>
    </location>
</feature>
<evidence type="ECO:0000256" key="8">
    <source>
        <dbReference type="SAM" id="MobiDB-lite"/>
    </source>
</evidence>
<dbReference type="SMART" id="SM00318">
    <property type="entry name" value="SNc"/>
    <property type="match status" value="1"/>
</dbReference>
<keyword evidence="6" id="KW-0378">Hydrolase</keyword>
<protein>
    <recommendedName>
        <fullName evidence="9">TNase-like domain-containing protein</fullName>
    </recommendedName>
</protein>
<dbReference type="InterPro" id="IPR016071">
    <property type="entry name" value="Staphylococal_nuclease_OB-fold"/>
</dbReference>
<comment type="subcellular location">
    <subcellularLocation>
        <location evidence="1">Membrane</location>
        <topology evidence="1">Single-pass membrane protein</topology>
    </subcellularLocation>
    <subcellularLocation>
        <location evidence="2">Mitochondrion</location>
    </subcellularLocation>
</comment>
<keyword evidence="5" id="KW-0255">Endonuclease</keyword>
<organism evidence="10 11">
    <name type="scientific">Moniliophthora roreri</name>
    <name type="common">Frosty pod rot fungus</name>
    <name type="synonym">Monilia roreri</name>
    <dbReference type="NCBI Taxonomy" id="221103"/>
    <lineage>
        <taxon>Eukaryota</taxon>
        <taxon>Fungi</taxon>
        <taxon>Dikarya</taxon>
        <taxon>Basidiomycota</taxon>
        <taxon>Agaricomycotina</taxon>
        <taxon>Agaricomycetes</taxon>
        <taxon>Agaricomycetidae</taxon>
        <taxon>Agaricales</taxon>
        <taxon>Marasmiineae</taxon>
        <taxon>Marasmiaceae</taxon>
        <taxon>Moniliophthora</taxon>
    </lineage>
</organism>
<dbReference type="PANTHER" id="PTHR12302:SF3">
    <property type="entry name" value="SERINE_THREONINE-PROTEIN KINASE 31"/>
    <property type="match status" value="1"/>
</dbReference>
<evidence type="ECO:0000313" key="11">
    <source>
        <dbReference type="Proteomes" id="UP000054988"/>
    </source>
</evidence>
<dbReference type="Gene3D" id="2.40.50.90">
    <property type="match status" value="1"/>
</dbReference>
<comment type="similarity">
    <text evidence="3">Belongs to the LCL3 family.</text>
</comment>
<proteinExistence type="inferred from homology"/>
<evidence type="ECO:0000256" key="4">
    <source>
        <dbReference type="ARBA" id="ARBA00022722"/>
    </source>
</evidence>
<dbReference type="GO" id="GO:0016020">
    <property type="term" value="C:membrane"/>
    <property type="evidence" value="ECO:0007669"/>
    <property type="project" value="UniProtKB-SubCell"/>
</dbReference>
<dbReference type="GO" id="GO:0005739">
    <property type="term" value="C:mitochondrion"/>
    <property type="evidence" value="ECO:0007669"/>
    <property type="project" value="UniProtKB-SubCell"/>
</dbReference>
<dbReference type="GO" id="GO:0016787">
    <property type="term" value="F:hydrolase activity"/>
    <property type="evidence" value="ECO:0007669"/>
    <property type="project" value="UniProtKB-KW"/>
</dbReference>
<feature type="domain" description="TNase-like" evidence="9">
    <location>
        <begin position="69"/>
        <end position="232"/>
    </location>
</feature>
<gene>
    <name evidence="10" type="ORF">WG66_529</name>
</gene>
<feature type="compositionally biased region" description="Basic and acidic residues" evidence="8">
    <location>
        <begin position="250"/>
        <end position="263"/>
    </location>
</feature>
<dbReference type="Pfam" id="PF00565">
    <property type="entry name" value="SNase"/>
    <property type="match status" value="1"/>
</dbReference>
<accession>A0A0W0GEB9</accession>
<dbReference type="AlphaFoldDB" id="A0A0W0GEB9"/>